<keyword evidence="2" id="KW-0067">ATP-binding</keyword>
<evidence type="ECO:0000259" key="4">
    <source>
        <dbReference type="PROSITE" id="PS51459"/>
    </source>
</evidence>
<reference evidence="5 6" key="1">
    <citation type="submission" date="2019-03" db="EMBL/GenBank/DDBJ databases">
        <title>Genomic Encyclopedia of Archaeal and Bacterial Type Strains, Phase II (KMG-II): from individual species to whole genera.</title>
        <authorList>
            <person name="Goeker M."/>
        </authorList>
    </citation>
    <scope>NUCLEOTIDE SEQUENCE [LARGE SCALE GENOMIC DNA]</scope>
    <source>
        <strain evidence="5 6">DSM 19034</strain>
    </source>
</reference>
<dbReference type="InterPro" id="IPR040198">
    <property type="entry name" value="Fido_containing"/>
</dbReference>
<feature type="site" description="Important for autoinhibition of adenylyltransferase activity" evidence="3">
    <location>
        <position position="69"/>
    </location>
</feature>
<dbReference type="InterPro" id="IPR003812">
    <property type="entry name" value="Fido"/>
</dbReference>
<evidence type="ECO:0000256" key="1">
    <source>
        <dbReference type="PIRSR" id="PIRSR640198-1"/>
    </source>
</evidence>
<sequence>MQLTLIVSYDTIIMRYVKPPYTINSEIISLLLRISEKIGELNAIQLNRPPAELRKTNRIKTIQSSLAIEGNTLTEEQITALLNNKRILAPKKDILEVKNAIKVYEMLNQFKPLKLRSLLDAHKILMSDLIPNAGKFRTGNVGIVKGSKITHVAPQGNMVTGLLNNLLDYIKYDQDHILIKSCVFHYEFEYIHPFNDGNGRMGRLWQNLLLMQQYLVFEYLPVESIIKAEQVNYYEALNKSDSVGHCTPFITFMLETILQSLNSLYHLPNLSLQVEDRVSIFKEIVGQKSFTRKDYLQHFKIISSATASRDLKSATAKGILKRNGEKRLSTYMYNP</sequence>
<feature type="binding site" evidence="2">
    <location>
        <begin position="233"/>
        <end position="234"/>
    </location>
    <ligand>
        <name>ATP</name>
        <dbReference type="ChEBI" id="CHEBI:30616"/>
    </ligand>
</feature>
<dbReference type="InterPro" id="IPR036597">
    <property type="entry name" value="Fido-like_dom_sf"/>
</dbReference>
<comment type="caution">
    <text evidence="5">The sequence shown here is derived from an EMBL/GenBank/DDBJ whole genome shotgun (WGS) entry which is preliminary data.</text>
</comment>
<feature type="binding site" evidence="2">
    <location>
        <begin position="196"/>
        <end position="203"/>
    </location>
    <ligand>
        <name>ATP</name>
        <dbReference type="ChEBI" id="CHEBI:30616"/>
    </ligand>
</feature>
<evidence type="ECO:0000256" key="2">
    <source>
        <dbReference type="PIRSR" id="PIRSR640198-2"/>
    </source>
</evidence>
<name>A0A4R6IRM8_9SPHI</name>
<accession>A0A4R6IRM8</accession>
<gene>
    <name evidence="5" type="ORF">CLV32_0804</name>
</gene>
<evidence type="ECO:0000256" key="3">
    <source>
        <dbReference type="PIRSR" id="PIRSR640198-3"/>
    </source>
</evidence>
<dbReference type="PANTHER" id="PTHR13504">
    <property type="entry name" value="FIDO DOMAIN-CONTAINING PROTEIN DDB_G0283145"/>
    <property type="match status" value="1"/>
</dbReference>
<dbReference type="EMBL" id="SNWM01000001">
    <property type="protein sequence ID" value="TDO24515.1"/>
    <property type="molecule type" value="Genomic_DNA"/>
</dbReference>
<proteinExistence type="predicted"/>
<evidence type="ECO:0000313" key="5">
    <source>
        <dbReference type="EMBL" id="TDO24515.1"/>
    </source>
</evidence>
<dbReference type="SUPFAM" id="SSF140931">
    <property type="entry name" value="Fic-like"/>
    <property type="match status" value="1"/>
</dbReference>
<keyword evidence="2" id="KW-0547">Nucleotide-binding</keyword>
<dbReference type="Pfam" id="PF02661">
    <property type="entry name" value="Fic"/>
    <property type="match status" value="1"/>
</dbReference>
<dbReference type="GO" id="GO:0005524">
    <property type="term" value="F:ATP binding"/>
    <property type="evidence" value="ECO:0007669"/>
    <property type="project" value="UniProtKB-KW"/>
</dbReference>
<dbReference type="Gene3D" id="1.10.3290.10">
    <property type="entry name" value="Fido-like domain"/>
    <property type="match status" value="1"/>
</dbReference>
<dbReference type="Proteomes" id="UP000295499">
    <property type="component" value="Unassembled WGS sequence"/>
</dbReference>
<evidence type="ECO:0000313" key="6">
    <source>
        <dbReference type="Proteomes" id="UP000295499"/>
    </source>
</evidence>
<dbReference type="PROSITE" id="PS51459">
    <property type="entry name" value="FIDO"/>
    <property type="match status" value="1"/>
</dbReference>
<feature type="domain" description="Fido" evidence="4">
    <location>
        <begin position="113"/>
        <end position="255"/>
    </location>
</feature>
<dbReference type="PANTHER" id="PTHR13504:SF38">
    <property type="entry name" value="FIDO DOMAIN-CONTAINING PROTEIN"/>
    <property type="match status" value="1"/>
</dbReference>
<keyword evidence="6" id="KW-1185">Reference proteome</keyword>
<organism evidence="5 6">
    <name type="scientific">Pedobacter duraquae</name>
    <dbReference type="NCBI Taxonomy" id="425511"/>
    <lineage>
        <taxon>Bacteria</taxon>
        <taxon>Pseudomonadati</taxon>
        <taxon>Bacteroidota</taxon>
        <taxon>Sphingobacteriia</taxon>
        <taxon>Sphingobacteriales</taxon>
        <taxon>Sphingobacteriaceae</taxon>
        <taxon>Pedobacter</taxon>
    </lineage>
</organism>
<dbReference type="AlphaFoldDB" id="A0A4R6IRM8"/>
<feature type="active site" evidence="1">
    <location>
        <position position="192"/>
    </location>
</feature>
<protein>
    <submittedName>
        <fullName evidence="5">Fic family protein</fullName>
    </submittedName>
</protein>